<keyword evidence="1" id="KW-0472">Membrane</keyword>
<evidence type="ECO:0000313" key="4">
    <source>
        <dbReference type="Proteomes" id="UP001330812"/>
    </source>
</evidence>
<sequence>MRPPTRLALTRLSFALVGCALLTLVTSAWAVGSVFDTAALVRDRTTQAIIEVAAARDALVSADAAAVMSFTSGEAKLAGPGQEFENQMAAASQSLARVAEFNQAGAAGGGTLQVVEGLVAAYSGAMGQADAHFRQPGADRVGLADLWYASRLLHAPGNVLSSLAQLQDQQRRALDDLLAADGVSGWTIPLWLLPPTLLLALLVLTQVSLRRRFRRRLNPGLLAATLGVAAAVTGLCLAFAHAQQLGGVRDRVDALLGLRARAVEAADTSGQNALADLLRGSCGSAGCGSTVDAFEAGVRQAADRSGPAPDIDDLAVATGEVTSAAAAAADSGGLPVWVPGAVVAAAAGAVLGLRRRVEEYRYRP</sequence>
<feature type="transmembrane region" description="Helical" evidence="1">
    <location>
        <begin position="336"/>
        <end position="353"/>
    </location>
</feature>
<keyword evidence="2" id="KW-0732">Signal</keyword>
<name>A0ABZ1IJW8_9PSEU</name>
<proteinExistence type="predicted"/>
<evidence type="ECO:0008006" key="5">
    <source>
        <dbReference type="Google" id="ProtNLM"/>
    </source>
</evidence>
<evidence type="ECO:0000313" key="3">
    <source>
        <dbReference type="EMBL" id="WSE34028.1"/>
    </source>
</evidence>
<keyword evidence="1" id="KW-1133">Transmembrane helix</keyword>
<protein>
    <recommendedName>
        <fullName evidence="5">Integral membrane protein</fullName>
    </recommendedName>
</protein>
<keyword evidence="1" id="KW-0812">Transmembrane</keyword>
<feature type="transmembrane region" description="Helical" evidence="1">
    <location>
        <begin position="188"/>
        <end position="209"/>
    </location>
</feature>
<reference evidence="3 4" key="1">
    <citation type="journal article" date="2015" name="Int. J. Syst. Evol. Microbiol.">
        <title>Amycolatopsis rhabdoformis sp. nov., an actinomycete isolated from a tropical forest soil.</title>
        <authorList>
            <person name="Souza W.R."/>
            <person name="Silva R.E."/>
            <person name="Goodfellow M."/>
            <person name="Busarakam K."/>
            <person name="Figueiro F.S."/>
            <person name="Ferreira D."/>
            <person name="Rodrigues-Filho E."/>
            <person name="Moraes L.A.B."/>
            <person name="Zucchi T.D."/>
        </authorList>
    </citation>
    <scope>NUCLEOTIDE SEQUENCE [LARGE SCALE GENOMIC DNA]</scope>
    <source>
        <strain evidence="3 4">NCIMB 14900</strain>
    </source>
</reference>
<feature type="transmembrane region" description="Helical" evidence="1">
    <location>
        <begin position="221"/>
        <end position="242"/>
    </location>
</feature>
<evidence type="ECO:0000256" key="1">
    <source>
        <dbReference type="SAM" id="Phobius"/>
    </source>
</evidence>
<feature type="signal peptide" evidence="2">
    <location>
        <begin position="1"/>
        <end position="30"/>
    </location>
</feature>
<feature type="chain" id="PRO_5046724030" description="Integral membrane protein" evidence="2">
    <location>
        <begin position="31"/>
        <end position="364"/>
    </location>
</feature>
<dbReference type="EMBL" id="CP142149">
    <property type="protein sequence ID" value="WSE34028.1"/>
    <property type="molecule type" value="Genomic_DNA"/>
</dbReference>
<gene>
    <name evidence="3" type="ORF">VSH64_18310</name>
</gene>
<evidence type="ECO:0000256" key="2">
    <source>
        <dbReference type="SAM" id="SignalP"/>
    </source>
</evidence>
<organism evidence="3 4">
    <name type="scientific">Amycolatopsis rhabdoformis</name>
    <dbReference type="NCBI Taxonomy" id="1448059"/>
    <lineage>
        <taxon>Bacteria</taxon>
        <taxon>Bacillati</taxon>
        <taxon>Actinomycetota</taxon>
        <taxon>Actinomycetes</taxon>
        <taxon>Pseudonocardiales</taxon>
        <taxon>Pseudonocardiaceae</taxon>
        <taxon>Amycolatopsis</taxon>
    </lineage>
</organism>
<accession>A0ABZ1IJW8</accession>
<keyword evidence="4" id="KW-1185">Reference proteome</keyword>
<dbReference type="Proteomes" id="UP001330812">
    <property type="component" value="Chromosome"/>
</dbReference>
<dbReference type="RefSeq" id="WP_326836826.1">
    <property type="nucleotide sequence ID" value="NZ_CP142149.1"/>
</dbReference>